<organism evidence="2">
    <name type="scientific">Sipha flava</name>
    <name type="common">yellow sugarcane aphid</name>
    <dbReference type="NCBI Taxonomy" id="143950"/>
    <lineage>
        <taxon>Eukaryota</taxon>
        <taxon>Metazoa</taxon>
        <taxon>Ecdysozoa</taxon>
        <taxon>Arthropoda</taxon>
        <taxon>Hexapoda</taxon>
        <taxon>Insecta</taxon>
        <taxon>Pterygota</taxon>
        <taxon>Neoptera</taxon>
        <taxon>Paraneoptera</taxon>
        <taxon>Hemiptera</taxon>
        <taxon>Sternorrhyncha</taxon>
        <taxon>Aphidomorpha</taxon>
        <taxon>Aphidoidea</taxon>
        <taxon>Aphididae</taxon>
        <taxon>Sipha</taxon>
    </lineage>
</organism>
<evidence type="ECO:0000256" key="1">
    <source>
        <dbReference type="SAM" id="MobiDB-lite"/>
    </source>
</evidence>
<evidence type="ECO:0000313" key="2">
    <source>
        <dbReference type="EMBL" id="MBY82565.1"/>
    </source>
</evidence>
<name>A0A2S2QXW4_9HEMI</name>
<feature type="region of interest" description="Disordered" evidence="1">
    <location>
        <begin position="80"/>
        <end position="123"/>
    </location>
</feature>
<feature type="compositionally biased region" description="Basic residues" evidence="1">
    <location>
        <begin position="89"/>
        <end position="100"/>
    </location>
</feature>
<sequence length="273" mass="29448">MNEARQGGDKSGSNRLIKILEDIFDAVAPMLKKKGKLRSPLLPLAKKLRDDLAIGPAVRGIDRPEVVDAGTDTILTPNWWESEQERRKKESTRRRTRKAGARGLTEMTTHTDDGAESAMGTDGEGWKEVVGRKTTPALTNCRMVGQHIPLKTGAKHRTKPPAVLVKLAAGSSYADTVRAIRQNREINLAELGAQLTGMCKTRDDHLLVELGKGAGSVVAAQKLSSAIGVSQLSQYAVVEIVDLDAVATKDEVLLALRAAIPGTEDDQAAICER</sequence>
<accession>A0A2S2QXW4</accession>
<protein>
    <submittedName>
        <fullName evidence="2">Uncharacterized protein</fullName>
    </submittedName>
</protein>
<dbReference type="AlphaFoldDB" id="A0A2S2QXW4"/>
<proteinExistence type="predicted"/>
<dbReference type="EMBL" id="GGMS01013362">
    <property type="protein sequence ID" value="MBY82565.1"/>
    <property type="molecule type" value="Transcribed_RNA"/>
</dbReference>
<gene>
    <name evidence="2" type="ORF">g.36053</name>
</gene>
<reference evidence="2" key="1">
    <citation type="submission" date="2018-04" db="EMBL/GenBank/DDBJ databases">
        <title>Transcriptome assembly of Sipha flava.</title>
        <authorList>
            <person name="Scully E.D."/>
            <person name="Geib S.M."/>
            <person name="Palmer N.A."/>
            <person name="Koch K."/>
            <person name="Bradshaw J."/>
            <person name="Heng-Moss T."/>
            <person name="Sarath G."/>
        </authorList>
    </citation>
    <scope>NUCLEOTIDE SEQUENCE</scope>
</reference>